<feature type="transmembrane region" description="Helical" evidence="6">
    <location>
        <begin position="37"/>
        <end position="57"/>
    </location>
</feature>
<name>A0A432GB35_9DELT</name>
<dbReference type="PANTHER" id="PTHR11101:SF80">
    <property type="entry name" value="PHOSPHATE TRANSPORTER"/>
    <property type="match status" value="1"/>
</dbReference>
<organism evidence="7 8">
    <name type="scientific">SAR324 cluster bacterium</name>
    <dbReference type="NCBI Taxonomy" id="2024889"/>
    <lineage>
        <taxon>Bacteria</taxon>
        <taxon>Deltaproteobacteria</taxon>
        <taxon>SAR324 cluster</taxon>
    </lineage>
</organism>
<feature type="transmembrane region" description="Helical" evidence="6">
    <location>
        <begin position="69"/>
        <end position="92"/>
    </location>
</feature>
<proteinExistence type="inferred from homology"/>
<protein>
    <recommendedName>
        <fullName evidence="6">Phosphate transporter</fullName>
    </recommendedName>
</protein>
<sequence length="491" mass="52766">MLDPTVLIFLSSGLFLGWSLGANDAANVFGTAVGSRMVRFTTAALICGVFVVLGAFFSGTGAALTLGKLGAVNALGGSFMAALAAGLTVLWMTKLGLPVSTSQAIIGSIIGWNLFSDSYTDISSLLKILSTWIICPLLSAVIAALLFTLAKIFVRKIGVGLIRMDGYTRLALILAGAFGAYSLGANNIANVMGVFVPVAPFPDLQFGQDFSVSSAQQLFLVGGLAIAVGVFTYSKRVMMTVGSELMTLTPLAAWVAVMSHSIVLFLFASERLEQLLANMSLPTIPLVPVSSSQAVVGAVIGIGMLQGGREIQWPRIYGIVRGWVITPVISCLLCFVGLYFLQNVFQQEVQRESNYLLSTRVLEKFQKEGIETTGLNQLSDSTFSSSAELVRAVSSIVPLSSQQGLKVVEFSLQKSLLITQEKIASMDKKGLSSIQLDALNQLQGQTFNFPWQLGDSLAEISSEWEVRGGGLKNKLYDRKIKQKLAYLYRNF</sequence>
<feature type="transmembrane region" description="Helical" evidence="6">
    <location>
        <begin position="215"/>
        <end position="233"/>
    </location>
</feature>
<feature type="transmembrane region" description="Helical" evidence="6">
    <location>
        <begin position="245"/>
        <end position="267"/>
    </location>
</feature>
<comment type="caution">
    <text evidence="7">The sequence shown here is derived from an EMBL/GenBank/DDBJ whole genome shotgun (WGS) entry which is preliminary data.</text>
</comment>
<evidence type="ECO:0000256" key="4">
    <source>
        <dbReference type="ARBA" id="ARBA00022989"/>
    </source>
</evidence>
<keyword evidence="5 6" id="KW-0472">Membrane</keyword>
<comment type="similarity">
    <text evidence="6">Belongs to the inorganic phosphate transporter (PiT) (TC 2.A.20) family.</text>
</comment>
<evidence type="ECO:0000313" key="8">
    <source>
        <dbReference type="Proteomes" id="UP000286801"/>
    </source>
</evidence>
<dbReference type="PANTHER" id="PTHR11101">
    <property type="entry name" value="PHOSPHATE TRANSPORTER"/>
    <property type="match status" value="1"/>
</dbReference>
<feature type="transmembrane region" description="Helical" evidence="6">
    <location>
        <begin position="128"/>
        <end position="149"/>
    </location>
</feature>
<keyword evidence="4 6" id="KW-1133">Transmembrane helix</keyword>
<comment type="subcellular location">
    <subcellularLocation>
        <location evidence="1 6">Membrane</location>
        <topology evidence="1 6">Multi-pass membrane protein</topology>
    </subcellularLocation>
</comment>
<dbReference type="Proteomes" id="UP000286801">
    <property type="component" value="Unassembled WGS sequence"/>
</dbReference>
<evidence type="ECO:0000313" key="7">
    <source>
        <dbReference type="EMBL" id="RTZ80874.1"/>
    </source>
</evidence>
<reference evidence="7 8" key="1">
    <citation type="submission" date="2018-06" db="EMBL/GenBank/DDBJ databases">
        <title>Combined omics and stable isotope probing to characterize newly discovered Mariana Back-Arc vent microbial communities.</title>
        <authorList>
            <person name="Trembath-Reichert E."/>
            <person name="Huber J.A."/>
        </authorList>
    </citation>
    <scope>NUCLEOTIDE SEQUENCE [LARGE SCALE GENOMIC DNA]</scope>
    <source>
        <strain evidence="7">MAG 63_1</strain>
    </source>
</reference>
<dbReference type="GO" id="GO:0035435">
    <property type="term" value="P:phosphate ion transmembrane transport"/>
    <property type="evidence" value="ECO:0007669"/>
    <property type="project" value="TreeGrafter"/>
</dbReference>
<dbReference type="AlphaFoldDB" id="A0A432GB35"/>
<gene>
    <name evidence="7" type="ORF">DSY97_02305</name>
</gene>
<feature type="transmembrane region" description="Helical" evidence="6">
    <location>
        <begin position="170"/>
        <end position="195"/>
    </location>
</feature>
<dbReference type="EMBL" id="QNZL01000063">
    <property type="protein sequence ID" value="RTZ80874.1"/>
    <property type="molecule type" value="Genomic_DNA"/>
</dbReference>
<evidence type="ECO:0000256" key="5">
    <source>
        <dbReference type="ARBA" id="ARBA00023136"/>
    </source>
</evidence>
<keyword evidence="6" id="KW-0592">Phosphate transport</keyword>
<evidence type="ECO:0000256" key="1">
    <source>
        <dbReference type="ARBA" id="ARBA00004141"/>
    </source>
</evidence>
<accession>A0A432GB35</accession>
<dbReference type="GO" id="GO:0005315">
    <property type="term" value="F:phosphate transmembrane transporter activity"/>
    <property type="evidence" value="ECO:0007669"/>
    <property type="project" value="InterPro"/>
</dbReference>
<feature type="transmembrane region" description="Helical" evidence="6">
    <location>
        <begin position="319"/>
        <end position="341"/>
    </location>
</feature>
<dbReference type="GO" id="GO:0016020">
    <property type="term" value="C:membrane"/>
    <property type="evidence" value="ECO:0007669"/>
    <property type="project" value="UniProtKB-SubCell"/>
</dbReference>
<evidence type="ECO:0000256" key="6">
    <source>
        <dbReference type="RuleBase" id="RU363058"/>
    </source>
</evidence>
<evidence type="ECO:0000256" key="2">
    <source>
        <dbReference type="ARBA" id="ARBA00022448"/>
    </source>
</evidence>
<feature type="transmembrane region" description="Helical" evidence="6">
    <location>
        <begin position="287"/>
        <end position="307"/>
    </location>
</feature>
<keyword evidence="3 6" id="KW-0812">Transmembrane</keyword>
<evidence type="ECO:0000256" key="3">
    <source>
        <dbReference type="ARBA" id="ARBA00022692"/>
    </source>
</evidence>
<dbReference type="Pfam" id="PF01384">
    <property type="entry name" value="PHO4"/>
    <property type="match status" value="2"/>
</dbReference>
<keyword evidence="2 6" id="KW-0813">Transport</keyword>
<dbReference type="InterPro" id="IPR001204">
    <property type="entry name" value="Phos_transporter"/>
</dbReference>